<keyword evidence="2 4" id="KW-0238">DNA-binding</keyword>
<accession>A0A7T4DIR3</accession>
<dbReference type="RefSeq" id="WP_198498354.1">
    <property type="nucleotide sequence ID" value="NZ_CP065989.1"/>
</dbReference>
<dbReference type="SUPFAM" id="SSF46689">
    <property type="entry name" value="Homeodomain-like"/>
    <property type="match status" value="1"/>
</dbReference>
<dbReference type="InterPro" id="IPR036271">
    <property type="entry name" value="Tet_transcr_reg_TetR-rel_C_sf"/>
</dbReference>
<evidence type="ECO:0000256" key="2">
    <source>
        <dbReference type="ARBA" id="ARBA00023125"/>
    </source>
</evidence>
<dbReference type="Proteomes" id="UP000595374">
    <property type="component" value="Chromosome"/>
</dbReference>
<dbReference type="GO" id="GO:0003700">
    <property type="term" value="F:DNA-binding transcription factor activity"/>
    <property type="evidence" value="ECO:0007669"/>
    <property type="project" value="TreeGrafter"/>
</dbReference>
<proteinExistence type="predicted"/>
<dbReference type="PROSITE" id="PS50977">
    <property type="entry name" value="HTH_TETR_2"/>
    <property type="match status" value="1"/>
</dbReference>
<dbReference type="Gene3D" id="1.10.357.10">
    <property type="entry name" value="Tetracycline Repressor, domain 2"/>
    <property type="match status" value="1"/>
</dbReference>
<evidence type="ECO:0000313" key="7">
    <source>
        <dbReference type="Proteomes" id="UP000595374"/>
    </source>
</evidence>
<keyword evidence="1" id="KW-0805">Transcription regulation</keyword>
<dbReference type="SUPFAM" id="SSF48498">
    <property type="entry name" value="Tetracyclin repressor-like, C-terminal domain"/>
    <property type="match status" value="1"/>
</dbReference>
<dbReference type="Gene3D" id="1.10.10.60">
    <property type="entry name" value="Homeodomain-like"/>
    <property type="match status" value="1"/>
</dbReference>
<dbReference type="InterPro" id="IPR011075">
    <property type="entry name" value="TetR_C"/>
</dbReference>
<sequence length="198" mass="21754">MTQATPKGRPLDPELTDRVLAAVRAEVAEHGFMNLRIESIATTVGCGKTAIYRRWPTKPELVAAAILDTLELGEMPDTGDVVDDLVAHAWQNIENFRRSLGVRTHGNGLLLAMFNMDVIPLISADFMEERHARGRAILARAVDRGQMSAALDHDLILDTLAGLTLFTMTLRTESPLPDDAALTDRYRTLARSLVGAEH</sequence>
<dbReference type="InterPro" id="IPR050109">
    <property type="entry name" value="HTH-type_TetR-like_transc_reg"/>
</dbReference>
<dbReference type="InterPro" id="IPR009057">
    <property type="entry name" value="Homeodomain-like_sf"/>
</dbReference>
<gene>
    <name evidence="6" type="ORF">I6H47_09675</name>
</gene>
<dbReference type="Pfam" id="PF16859">
    <property type="entry name" value="TetR_C_11"/>
    <property type="match status" value="1"/>
</dbReference>
<evidence type="ECO:0000256" key="3">
    <source>
        <dbReference type="ARBA" id="ARBA00023163"/>
    </source>
</evidence>
<dbReference type="EMBL" id="CP065989">
    <property type="protein sequence ID" value="QQB13129.1"/>
    <property type="molecule type" value="Genomic_DNA"/>
</dbReference>
<evidence type="ECO:0000259" key="5">
    <source>
        <dbReference type="PROSITE" id="PS50977"/>
    </source>
</evidence>
<dbReference type="InterPro" id="IPR001647">
    <property type="entry name" value="HTH_TetR"/>
</dbReference>
<organism evidence="6 7">
    <name type="scientific">Brevibacterium casei</name>
    <dbReference type="NCBI Taxonomy" id="33889"/>
    <lineage>
        <taxon>Bacteria</taxon>
        <taxon>Bacillati</taxon>
        <taxon>Actinomycetota</taxon>
        <taxon>Actinomycetes</taxon>
        <taxon>Micrococcales</taxon>
        <taxon>Brevibacteriaceae</taxon>
        <taxon>Brevibacterium</taxon>
    </lineage>
</organism>
<keyword evidence="3" id="KW-0804">Transcription</keyword>
<feature type="DNA-binding region" description="H-T-H motif" evidence="4">
    <location>
        <begin position="36"/>
        <end position="55"/>
    </location>
</feature>
<dbReference type="Pfam" id="PF00440">
    <property type="entry name" value="TetR_N"/>
    <property type="match status" value="1"/>
</dbReference>
<evidence type="ECO:0000313" key="6">
    <source>
        <dbReference type="EMBL" id="QQB13129.1"/>
    </source>
</evidence>
<dbReference type="PANTHER" id="PTHR30055">
    <property type="entry name" value="HTH-TYPE TRANSCRIPTIONAL REGULATOR RUTR"/>
    <property type="match status" value="1"/>
</dbReference>
<dbReference type="AlphaFoldDB" id="A0A7T4DIR3"/>
<name>A0A7T4DIR3_9MICO</name>
<dbReference type="GO" id="GO:0000976">
    <property type="term" value="F:transcription cis-regulatory region binding"/>
    <property type="evidence" value="ECO:0007669"/>
    <property type="project" value="TreeGrafter"/>
</dbReference>
<evidence type="ECO:0000256" key="1">
    <source>
        <dbReference type="ARBA" id="ARBA00023015"/>
    </source>
</evidence>
<feature type="domain" description="HTH tetR-type" evidence="5">
    <location>
        <begin position="13"/>
        <end position="73"/>
    </location>
</feature>
<evidence type="ECO:0000256" key="4">
    <source>
        <dbReference type="PROSITE-ProRule" id="PRU00335"/>
    </source>
</evidence>
<reference evidence="6 7" key="1">
    <citation type="submission" date="2020-12" db="EMBL/GenBank/DDBJ databases">
        <title>FDA dAtabase for Regulatory Grade micrObial Sequences (FDA-ARGOS): Supporting development and validation of Infectious Disease Dx tests.</title>
        <authorList>
            <person name="Sproer C."/>
            <person name="Gronow S."/>
            <person name="Severitt S."/>
            <person name="Schroder I."/>
            <person name="Tallon L."/>
            <person name="Sadzewicz L."/>
            <person name="Zhao X."/>
            <person name="Boylan J."/>
            <person name="Ott S."/>
            <person name="Bowen H."/>
            <person name="Vavikolanu K."/>
            <person name="Mehta A."/>
            <person name="Aluvathingal J."/>
            <person name="Nadendla S."/>
            <person name="Lowell S."/>
            <person name="Myers T."/>
            <person name="Yan Y."/>
            <person name="Sichtig H."/>
        </authorList>
    </citation>
    <scope>NUCLEOTIDE SEQUENCE [LARGE SCALE GENOMIC DNA]</scope>
    <source>
        <strain evidence="6 7">FDAARGOS_990</strain>
    </source>
</reference>
<protein>
    <submittedName>
        <fullName evidence="6">TetR/AcrR family transcriptional regulator</fullName>
    </submittedName>
</protein>
<dbReference type="PANTHER" id="PTHR30055:SF148">
    <property type="entry name" value="TETR-FAMILY TRANSCRIPTIONAL REGULATOR"/>
    <property type="match status" value="1"/>
</dbReference>